<dbReference type="EC" id="2.7.13.3" evidence="2"/>
<dbReference type="CDD" id="cd00038">
    <property type="entry name" value="CAP_ED"/>
    <property type="match status" value="1"/>
</dbReference>
<keyword evidence="5" id="KW-0418">Kinase</keyword>
<dbReference type="Pfam" id="PF00027">
    <property type="entry name" value="cNMP_binding"/>
    <property type="match status" value="1"/>
</dbReference>
<dbReference type="SUPFAM" id="SSF55874">
    <property type="entry name" value="ATPase domain of HSP90 chaperone/DNA topoisomerase II/histidine kinase"/>
    <property type="match status" value="1"/>
</dbReference>
<evidence type="ECO:0000313" key="6">
    <source>
        <dbReference type="Proteomes" id="UP000240317"/>
    </source>
</evidence>
<evidence type="ECO:0000259" key="4">
    <source>
        <dbReference type="PROSITE" id="PS50109"/>
    </source>
</evidence>
<dbReference type="PROSITE" id="PS50042">
    <property type="entry name" value="CNMP_BINDING_3"/>
    <property type="match status" value="1"/>
</dbReference>
<dbReference type="InterPro" id="IPR036890">
    <property type="entry name" value="HATPase_C_sf"/>
</dbReference>
<organism evidence="5 6">
    <name type="scientific">Deinococcus arcticus</name>
    <dbReference type="NCBI Taxonomy" id="2136176"/>
    <lineage>
        <taxon>Bacteria</taxon>
        <taxon>Thermotogati</taxon>
        <taxon>Deinococcota</taxon>
        <taxon>Deinococci</taxon>
        <taxon>Deinococcales</taxon>
        <taxon>Deinococcaceae</taxon>
        <taxon>Deinococcus</taxon>
    </lineage>
</organism>
<dbReference type="GO" id="GO:0004673">
    <property type="term" value="F:protein histidine kinase activity"/>
    <property type="evidence" value="ECO:0007669"/>
    <property type="project" value="UniProtKB-EC"/>
</dbReference>
<dbReference type="InterPro" id="IPR003594">
    <property type="entry name" value="HATPase_dom"/>
</dbReference>
<comment type="caution">
    <text evidence="5">The sequence shown here is derived from an EMBL/GenBank/DDBJ whole genome shotgun (WGS) entry which is preliminary data.</text>
</comment>
<sequence>MSALREALRRVGVLSDLPDDTLDWLMAQGRESRYAPGEVVNHQGDPATEMLLFLEGAVEARRDEQGLLGTRYVARAGEAFEVSGKLPYSRLTVYPSTSRALEPSWVFRVPETAFEELLCRAPQLGPRLVAVMADRIRDSAQNEVQRERLLALGRLAAGLAHELNNPAAASRRAARGLRAALTELNRAERELAAWPLEGAVRAHLAALETRERAAPPHLSALARAEQEDALQDWLEDQGVQEAPDLAPVLIEAGLGVPDLTPLAALSRPAMNAALRHLGAHLTLAGLISEVEEGTGRISGLVGAIKEHTHLDRAPRAPTDVRRGLDSTLTMLGHQLRGVRVERDYAPDLPHLEASAGELNQVWTNLMANAADALGGQGQLQVRALTEGGAHLLVEIVDSGPGIPEEVRAQIFDPFFTTKGVGEGSGLGLDIARRIVQGHRGEISVTSRPGETRFQVRLPLEGGG</sequence>
<dbReference type="InterPro" id="IPR014710">
    <property type="entry name" value="RmlC-like_jellyroll"/>
</dbReference>
<dbReference type="InterPro" id="IPR018490">
    <property type="entry name" value="cNMP-bd_dom_sf"/>
</dbReference>
<dbReference type="Gene3D" id="3.30.565.10">
    <property type="entry name" value="Histidine kinase-like ATPase, C-terminal domain"/>
    <property type="match status" value="1"/>
</dbReference>
<comment type="catalytic activity">
    <reaction evidence="1">
        <text>ATP + protein L-histidine = ADP + protein N-phospho-L-histidine.</text>
        <dbReference type="EC" id="2.7.13.3"/>
    </reaction>
</comment>
<feature type="domain" description="Histidine kinase" evidence="4">
    <location>
        <begin position="296"/>
        <end position="461"/>
    </location>
</feature>
<dbReference type="EMBL" id="PYSV01000003">
    <property type="protein sequence ID" value="PTA69058.1"/>
    <property type="molecule type" value="Genomic_DNA"/>
</dbReference>
<evidence type="ECO:0000313" key="5">
    <source>
        <dbReference type="EMBL" id="PTA69058.1"/>
    </source>
</evidence>
<dbReference type="AlphaFoldDB" id="A0A2T3WAW9"/>
<dbReference type="SMART" id="SM00387">
    <property type="entry name" value="HATPase_c"/>
    <property type="match status" value="1"/>
</dbReference>
<dbReference type="Gene3D" id="2.60.120.10">
    <property type="entry name" value="Jelly Rolls"/>
    <property type="match status" value="1"/>
</dbReference>
<gene>
    <name evidence="5" type="ORF">C8263_04515</name>
</gene>
<accession>A0A2T3WAW9</accession>
<dbReference type="Pfam" id="PF02518">
    <property type="entry name" value="HATPase_c"/>
    <property type="match status" value="1"/>
</dbReference>
<name>A0A2T3WAW9_9DEIO</name>
<dbReference type="PROSITE" id="PS50109">
    <property type="entry name" value="HIS_KIN"/>
    <property type="match status" value="1"/>
</dbReference>
<dbReference type="PANTHER" id="PTHR43065:SF48">
    <property type="entry name" value="HISTIDINE KINASE"/>
    <property type="match status" value="1"/>
</dbReference>
<dbReference type="PANTHER" id="PTHR43065">
    <property type="entry name" value="SENSOR HISTIDINE KINASE"/>
    <property type="match status" value="1"/>
</dbReference>
<dbReference type="InterPro" id="IPR004358">
    <property type="entry name" value="Sig_transdc_His_kin-like_C"/>
</dbReference>
<dbReference type="InterPro" id="IPR005467">
    <property type="entry name" value="His_kinase_dom"/>
</dbReference>
<dbReference type="InterPro" id="IPR000595">
    <property type="entry name" value="cNMP-bd_dom"/>
</dbReference>
<dbReference type="PRINTS" id="PR00344">
    <property type="entry name" value="BCTRLSENSOR"/>
</dbReference>
<evidence type="ECO:0000256" key="1">
    <source>
        <dbReference type="ARBA" id="ARBA00000085"/>
    </source>
</evidence>
<evidence type="ECO:0000256" key="2">
    <source>
        <dbReference type="ARBA" id="ARBA00012438"/>
    </source>
</evidence>
<keyword evidence="6" id="KW-1185">Reference proteome</keyword>
<dbReference type="Gene3D" id="1.10.287.130">
    <property type="match status" value="1"/>
</dbReference>
<dbReference type="SUPFAM" id="SSF51206">
    <property type="entry name" value="cAMP-binding domain-like"/>
    <property type="match status" value="1"/>
</dbReference>
<proteinExistence type="predicted"/>
<dbReference type="OrthoDB" id="9784397at2"/>
<feature type="domain" description="Cyclic nucleotide-binding" evidence="3">
    <location>
        <begin position="13"/>
        <end position="135"/>
    </location>
</feature>
<dbReference type="RefSeq" id="WP_107136916.1">
    <property type="nucleotide sequence ID" value="NZ_PYSV01000003.1"/>
</dbReference>
<protein>
    <recommendedName>
        <fullName evidence="2">histidine kinase</fullName>
        <ecNumber evidence="2">2.7.13.3</ecNumber>
    </recommendedName>
</protein>
<evidence type="ECO:0000259" key="3">
    <source>
        <dbReference type="PROSITE" id="PS50042"/>
    </source>
</evidence>
<reference evidence="5 6" key="1">
    <citation type="submission" date="2018-03" db="EMBL/GenBank/DDBJ databases">
        <title>Draft genome of Deinococcus sp. OD32.</title>
        <authorList>
            <person name="Wang X.-P."/>
            <person name="Du Z.-J."/>
        </authorList>
    </citation>
    <scope>NUCLEOTIDE SEQUENCE [LARGE SCALE GENOMIC DNA]</scope>
    <source>
        <strain evidence="5 6">OD32</strain>
    </source>
</reference>
<dbReference type="Proteomes" id="UP000240317">
    <property type="component" value="Unassembled WGS sequence"/>
</dbReference>
<keyword evidence="5" id="KW-0808">Transferase</keyword>
<dbReference type="SMART" id="SM00100">
    <property type="entry name" value="cNMP"/>
    <property type="match status" value="1"/>
</dbReference>